<evidence type="ECO:0008006" key="3">
    <source>
        <dbReference type="Google" id="ProtNLM"/>
    </source>
</evidence>
<name>A0A1G8VSG5_9EURY</name>
<organism evidence="1 2">
    <name type="scientific">Halovenus aranensis</name>
    <dbReference type="NCBI Taxonomy" id="890420"/>
    <lineage>
        <taxon>Archaea</taxon>
        <taxon>Methanobacteriati</taxon>
        <taxon>Methanobacteriota</taxon>
        <taxon>Stenosarchaea group</taxon>
        <taxon>Halobacteria</taxon>
        <taxon>Halobacteriales</taxon>
        <taxon>Haloarculaceae</taxon>
        <taxon>Halovenus</taxon>
    </lineage>
</organism>
<dbReference type="Gene3D" id="1.10.3210.10">
    <property type="entry name" value="Hypothetical protein af1432"/>
    <property type="match status" value="1"/>
</dbReference>
<accession>A0A1G8VSG5</accession>
<dbReference type="RefSeq" id="WP_092702075.1">
    <property type="nucleotide sequence ID" value="NZ_FNFC01000007.1"/>
</dbReference>
<dbReference type="SUPFAM" id="SSF109604">
    <property type="entry name" value="HD-domain/PDEase-like"/>
    <property type="match status" value="1"/>
</dbReference>
<protein>
    <recommendedName>
        <fullName evidence="3">Phosphohydrolase</fullName>
    </recommendedName>
</protein>
<dbReference type="STRING" id="890420.SAMN05216226_107137"/>
<gene>
    <name evidence="1" type="ORF">SAMN05216226_107137</name>
</gene>
<dbReference type="OrthoDB" id="268600at2157"/>
<dbReference type="Proteomes" id="UP000198856">
    <property type="component" value="Unassembled WGS sequence"/>
</dbReference>
<dbReference type="EMBL" id="FNFC01000007">
    <property type="protein sequence ID" value="SDJ69048.1"/>
    <property type="molecule type" value="Genomic_DNA"/>
</dbReference>
<evidence type="ECO:0000313" key="2">
    <source>
        <dbReference type="Proteomes" id="UP000198856"/>
    </source>
</evidence>
<evidence type="ECO:0000313" key="1">
    <source>
        <dbReference type="EMBL" id="SDJ69048.1"/>
    </source>
</evidence>
<keyword evidence="2" id="KW-1185">Reference proteome</keyword>
<sequence>MPESKQHPTESAMTTVSGVQFTPFDPSPSDVRLRDIAHGLANLCRASGQTQFFYSVGLHSIYVSQDLAARGHSRRRQLIGLLHDAQEAYITDLISPVKSHLEEYQHLESGVEDAVWAAFDLEPTEDDLAVVKESDRRLCRHELGVVLPGAPEGQPNTEVAYDLWAGQHRDVASWFTSRAEQLVAATDATLPQ</sequence>
<reference evidence="1 2" key="1">
    <citation type="submission" date="2016-10" db="EMBL/GenBank/DDBJ databases">
        <authorList>
            <person name="de Groot N.N."/>
        </authorList>
    </citation>
    <scope>NUCLEOTIDE SEQUENCE [LARGE SCALE GENOMIC DNA]</scope>
    <source>
        <strain evidence="1 2">IBRC-M10015</strain>
    </source>
</reference>
<proteinExistence type="predicted"/>
<dbReference type="AlphaFoldDB" id="A0A1G8VSG5"/>